<dbReference type="CDD" id="cd21156">
    <property type="entry name" value="PUA_eIF2d-like"/>
    <property type="match status" value="1"/>
</dbReference>
<dbReference type="PANTHER" id="PTHR12217">
    <property type="entry name" value="EUKARYOTIC TRANSLATION INITIATION FACTOR 2D"/>
    <property type="match status" value="1"/>
</dbReference>
<dbReference type="Pfam" id="PF17832">
    <property type="entry name" value="Pre-PUA"/>
    <property type="match status" value="1"/>
</dbReference>
<evidence type="ECO:0000256" key="3">
    <source>
        <dbReference type="SAM" id="MobiDB-lite"/>
    </source>
</evidence>
<dbReference type="Pfam" id="PF01253">
    <property type="entry name" value="SUI1"/>
    <property type="match status" value="1"/>
</dbReference>
<keyword evidence="2" id="KW-0963">Cytoplasm</keyword>
<feature type="region of interest" description="Disordered" evidence="3">
    <location>
        <begin position="184"/>
        <end position="257"/>
    </location>
</feature>
<feature type="compositionally biased region" description="Basic and acidic residues" evidence="3">
    <location>
        <begin position="220"/>
        <end position="231"/>
    </location>
</feature>
<name>A0AAN9B816_9CAEN</name>
<dbReference type="InterPro" id="IPR048247">
    <property type="entry name" value="eIF2D_N"/>
</dbReference>
<dbReference type="Pfam" id="PF26292">
    <property type="entry name" value="PUA_elF2D"/>
    <property type="match status" value="1"/>
</dbReference>
<dbReference type="InterPro" id="IPR057429">
    <property type="entry name" value="WH_eIF2D"/>
</dbReference>
<sequence>MFLKPFRVKTQTAVKGSDRKKLRSEIQQQFPCLTSAQVADLIPGKGDMTQAKIVTNSDSDFMVYFFQKNPIFFESFKNLFPTVYTLWKFPDILPVFTTYPPVLDKLLKGADLMLPGVEVKGEHGPKMFGKLQKGDLCLVRLKGNKAPVMLGEALLSGEDMYMSALKGKGVRTLHILGDHLWEMGDKSKPPLIPDGEDDDDTDNESDGDESSQAAEGACRAMEELSVQEKGDNNSTDAGAAAAQVNEDDGGEEDEDGAAAEGGIYMTSESLEPEDMDQLLESCFKCALKAKMSKSDLPLLTSTVLKGYMQPYAQGRSLDLKKSSYKKLSKFLQQMQSEGFIKLKTISKGVDAITEFDKSHIGLRGLEIPEIVPEQSSEESSSEEKFEPPLFTDVLCVTANVMILLSPYGYTKGATISTQELREIITDYVKANELQNKNNQEQVLLDPILAELALTRSEGDQSYLTWNTLVQRIGSKLQAATVIQYPGKHPLLKKGKIDPIKLEVEQRGSKKKVTTVQNLEAYGIDPRQFGQMVQRRVAGSATVVQSEQKNRGLDMQVQGNQMDFIIKFLLETYRIPKKYVQGIEKAPKKKGR</sequence>
<reference evidence="6 7" key="1">
    <citation type="submission" date="2024-02" db="EMBL/GenBank/DDBJ databases">
        <title>Chromosome-scale genome assembly of the rough periwinkle Littorina saxatilis.</title>
        <authorList>
            <person name="De Jode A."/>
            <person name="Faria R."/>
            <person name="Formenti G."/>
            <person name="Sims Y."/>
            <person name="Smith T.P."/>
            <person name="Tracey A."/>
            <person name="Wood J.M.D."/>
            <person name="Zagrodzka Z.B."/>
            <person name="Johannesson K."/>
            <person name="Butlin R.K."/>
            <person name="Leder E.H."/>
        </authorList>
    </citation>
    <scope>NUCLEOTIDE SEQUENCE [LARGE SCALE GENOMIC DNA]</scope>
    <source>
        <strain evidence="6">Snail1</strain>
        <tissue evidence="6">Muscle</tissue>
    </source>
</reference>
<dbReference type="SUPFAM" id="SSF88697">
    <property type="entry name" value="PUA domain-like"/>
    <property type="match status" value="1"/>
</dbReference>
<comment type="caution">
    <text evidence="6">The sequence shown here is derived from an EMBL/GenBank/DDBJ whole genome shotgun (WGS) entry which is preliminary data.</text>
</comment>
<evidence type="ECO:0000256" key="1">
    <source>
        <dbReference type="ARBA" id="ARBA00010359"/>
    </source>
</evidence>
<evidence type="ECO:0000313" key="7">
    <source>
        <dbReference type="Proteomes" id="UP001374579"/>
    </source>
</evidence>
<dbReference type="PROSITE" id="PS50296">
    <property type="entry name" value="SUI1"/>
    <property type="match status" value="1"/>
</dbReference>
<dbReference type="CDD" id="cd11608">
    <property type="entry name" value="eIF2D_C"/>
    <property type="match status" value="1"/>
</dbReference>
<dbReference type="PROSITE" id="PS50890">
    <property type="entry name" value="PUA"/>
    <property type="match status" value="1"/>
</dbReference>
<feature type="domain" description="DM2" evidence="5">
    <location>
        <begin position="392"/>
        <end position="475"/>
    </location>
</feature>
<gene>
    <name evidence="6" type="ORF">V1264_023518</name>
</gene>
<dbReference type="NCBIfam" id="TIGR00451">
    <property type="entry name" value="unchar_dom_2"/>
    <property type="match status" value="1"/>
</dbReference>
<dbReference type="Pfam" id="PF25304">
    <property type="entry name" value="WHD_eIF2D"/>
    <property type="match status" value="1"/>
</dbReference>
<accession>A0AAN9B816</accession>
<dbReference type="PROSITE" id="PS51925">
    <property type="entry name" value="SWIB_MDM2"/>
    <property type="match status" value="1"/>
</dbReference>
<dbReference type="Gene3D" id="3.10.400.20">
    <property type="match status" value="1"/>
</dbReference>
<dbReference type="CDD" id="cd11610">
    <property type="entry name" value="eIF2D_N"/>
    <property type="match status" value="1"/>
</dbReference>
<dbReference type="SUPFAM" id="SSF47592">
    <property type="entry name" value="SWIB/MDM2 domain"/>
    <property type="match status" value="1"/>
</dbReference>
<dbReference type="Gene3D" id="1.10.245.10">
    <property type="entry name" value="SWIB/MDM2 domain"/>
    <property type="match status" value="1"/>
</dbReference>
<protein>
    <recommendedName>
        <fullName evidence="8">Ligatin</fullName>
    </recommendedName>
</protein>
<evidence type="ECO:0000259" key="4">
    <source>
        <dbReference type="PROSITE" id="PS50296"/>
    </source>
</evidence>
<dbReference type="InterPro" id="IPR039757">
    <property type="entry name" value="EIF2D"/>
</dbReference>
<dbReference type="InterPro" id="IPR058886">
    <property type="entry name" value="SWIB_eIF2D"/>
</dbReference>
<feature type="domain" description="SUI1" evidence="4">
    <location>
        <begin position="499"/>
        <end position="572"/>
    </location>
</feature>
<dbReference type="InterPro" id="IPR048248">
    <property type="entry name" value="PUA_eIF2d-like"/>
</dbReference>
<dbReference type="InterPro" id="IPR041366">
    <property type="entry name" value="Pre-PUA"/>
</dbReference>
<feature type="compositionally biased region" description="Acidic residues" evidence="3">
    <location>
        <begin position="245"/>
        <end position="257"/>
    </location>
</feature>
<evidence type="ECO:0000313" key="6">
    <source>
        <dbReference type="EMBL" id="KAK7100597.1"/>
    </source>
</evidence>
<dbReference type="Proteomes" id="UP001374579">
    <property type="component" value="Unassembled WGS sequence"/>
</dbReference>
<dbReference type="Gene3D" id="3.30.780.10">
    <property type="entry name" value="SUI1-like domain"/>
    <property type="match status" value="1"/>
</dbReference>
<dbReference type="SUPFAM" id="SSF55159">
    <property type="entry name" value="eIF1-like"/>
    <property type="match status" value="1"/>
</dbReference>
<dbReference type="InterPro" id="IPR036877">
    <property type="entry name" value="SUI1_dom_sf"/>
</dbReference>
<organism evidence="6 7">
    <name type="scientific">Littorina saxatilis</name>
    <dbReference type="NCBI Taxonomy" id="31220"/>
    <lineage>
        <taxon>Eukaryota</taxon>
        <taxon>Metazoa</taxon>
        <taxon>Spiralia</taxon>
        <taxon>Lophotrochozoa</taxon>
        <taxon>Mollusca</taxon>
        <taxon>Gastropoda</taxon>
        <taxon>Caenogastropoda</taxon>
        <taxon>Littorinimorpha</taxon>
        <taxon>Littorinoidea</taxon>
        <taxon>Littorinidae</taxon>
        <taxon>Littorina</taxon>
    </lineage>
</organism>
<dbReference type="InterPro" id="IPR004521">
    <property type="entry name" value="Uncharacterised_CHP00451"/>
</dbReference>
<dbReference type="GO" id="GO:0001731">
    <property type="term" value="P:formation of translation preinitiation complex"/>
    <property type="evidence" value="ECO:0007669"/>
    <property type="project" value="InterPro"/>
</dbReference>
<dbReference type="InterPro" id="IPR003121">
    <property type="entry name" value="SWIB_MDM2_domain"/>
</dbReference>
<comment type="similarity">
    <text evidence="1">Belongs to the eIF2D family.</text>
</comment>
<proteinExistence type="inferred from homology"/>
<dbReference type="EMBL" id="JBAMIC010000011">
    <property type="protein sequence ID" value="KAK7100597.1"/>
    <property type="molecule type" value="Genomic_DNA"/>
</dbReference>
<dbReference type="InterPro" id="IPR015947">
    <property type="entry name" value="PUA-like_sf"/>
</dbReference>
<evidence type="ECO:0008006" key="8">
    <source>
        <dbReference type="Google" id="ProtNLM"/>
    </source>
</evidence>
<dbReference type="Pfam" id="PF26291">
    <property type="entry name" value="SWIB_eIF2D"/>
    <property type="match status" value="1"/>
</dbReference>
<dbReference type="GO" id="GO:0003743">
    <property type="term" value="F:translation initiation factor activity"/>
    <property type="evidence" value="ECO:0007669"/>
    <property type="project" value="InterPro"/>
</dbReference>
<evidence type="ECO:0000259" key="5">
    <source>
        <dbReference type="PROSITE" id="PS51925"/>
    </source>
</evidence>
<dbReference type="InterPro" id="IPR039759">
    <property type="entry name" value="eIF2D_SUI1"/>
</dbReference>
<dbReference type="PANTHER" id="PTHR12217:SF4">
    <property type="entry name" value="EUKARYOTIC TRANSLATION INITIATION FACTOR 2D"/>
    <property type="match status" value="1"/>
</dbReference>
<dbReference type="GO" id="GO:0003723">
    <property type="term" value="F:RNA binding"/>
    <property type="evidence" value="ECO:0007669"/>
    <property type="project" value="InterPro"/>
</dbReference>
<keyword evidence="7" id="KW-1185">Reference proteome</keyword>
<dbReference type="InterPro" id="IPR001950">
    <property type="entry name" value="SUI1"/>
</dbReference>
<dbReference type="FunFam" id="3.10.400.20:FF:000002">
    <property type="entry name" value="Eukaryotic translation initiation factor 2D"/>
    <property type="match status" value="1"/>
</dbReference>
<dbReference type="AlphaFoldDB" id="A0AAN9B816"/>
<evidence type="ECO:0000256" key="2">
    <source>
        <dbReference type="ARBA" id="ARBA00022490"/>
    </source>
</evidence>
<dbReference type="InterPro" id="IPR036885">
    <property type="entry name" value="SWIB_MDM2_dom_sf"/>
</dbReference>
<feature type="compositionally biased region" description="Acidic residues" evidence="3">
    <location>
        <begin position="194"/>
        <end position="209"/>
    </location>
</feature>